<dbReference type="Gene3D" id="3.60.15.10">
    <property type="entry name" value="Ribonuclease Z/Hydroxyacylglutathione hydrolase-like"/>
    <property type="match status" value="1"/>
</dbReference>
<sequence>MSEYPPDTFTIEYPYSVKKISSYTYCIIENDDISWNPLIYLINSTKKALLIDTGSDTANLKAFLFSSGLINSVQKLIVVNTHSHPQQASGGYLFSTTGARGLADQVEAYCASEEFNNSSQVNNTGFEWQVKTYKVTRWLSHNDVLLLGSGKDCSNKVRVFHTPGHTPDSITLWYECDRRLFLGDLFYRFDDILMMYETSSLKHLENSVRWLVTFVSQFEKSNQCLVKYSSAKSEPDGKCLPALKNYHRFLLSIIAGTHYKLPTQVSDLDAVKYETRNKDMSLIISNEMNNELIEAQRKVEEHPPEQTSVS</sequence>
<evidence type="ECO:0000313" key="2">
    <source>
        <dbReference type="Proteomes" id="UP000046393"/>
    </source>
</evidence>
<dbReference type="WBParaSite" id="SMUV_0000415201-mRNA-1">
    <property type="protein sequence ID" value="SMUV_0000415201-mRNA-1"/>
    <property type="gene ID" value="SMUV_0000415201"/>
</dbReference>
<evidence type="ECO:0000313" key="3">
    <source>
        <dbReference type="WBParaSite" id="SMUV_0000415201-mRNA-1"/>
    </source>
</evidence>
<reference evidence="3" key="1">
    <citation type="submission" date="2017-02" db="UniProtKB">
        <authorList>
            <consortium name="WormBaseParasite"/>
        </authorList>
    </citation>
    <scope>IDENTIFICATION</scope>
</reference>
<dbReference type="SUPFAM" id="SSF56281">
    <property type="entry name" value="Metallo-hydrolase/oxidoreductase"/>
    <property type="match status" value="1"/>
</dbReference>
<dbReference type="STRING" id="451379.A0A0N5AIB1"/>
<keyword evidence="2" id="KW-1185">Reference proteome</keyword>
<feature type="domain" description="Metallo-beta-lactamase" evidence="1">
    <location>
        <begin position="36"/>
        <end position="218"/>
    </location>
</feature>
<dbReference type="InterPro" id="IPR001279">
    <property type="entry name" value="Metallo-B-lactamas"/>
</dbReference>
<evidence type="ECO:0000259" key="1">
    <source>
        <dbReference type="SMART" id="SM00849"/>
    </source>
</evidence>
<name>A0A0N5AIB1_9BILA</name>
<dbReference type="Proteomes" id="UP000046393">
    <property type="component" value="Unplaced"/>
</dbReference>
<dbReference type="AlphaFoldDB" id="A0A0N5AIB1"/>
<dbReference type="InterPro" id="IPR036866">
    <property type="entry name" value="RibonucZ/Hydroxyglut_hydro"/>
</dbReference>
<accession>A0A0N5AIB1</accession>
<dbReference type="SMART" id="SM00849">
    <property type="entry name" value="Lactamase_B"/>
    <property type="match status" value="1"/>
</dbReference>
<protein>
    <submittedName>
        <fullName evidence="3">Lactamase_B domain-containing protein</fullName>
    </submittedName>
</protein>
<dbReference type="Pfam" id="PF00753">
    <property type="entry name" value="Lactamase_B"/>
    <property type="match status" value="1"/>
</dbReference>
<dbReference type="PANTHER" id="PTHR42951">
    <property type="entry name" value="METALLO-BETA-LACTAMASE DOMAIN-CONTAINING"/>
    <property type="match status" value="1"/>
</dbReference>
<dbReference type="InterPro" id="IPR050855">
    <property type="entry name" value="NDM-1-like"/>
</dbReference>
<organism evidence="2 3">
    <name type="scientific">Syphacia muris</name>
    <dbReference type="NCBI Taxonomy" id="451379"/>
    <lineage>
        <taxon>Eukaryota</taxon>
        <taxon>Metazoa</taxon>
        <taxon>Ecdysozoa</taxon>
        <taxon>Nematoda</taxon>
        <taxon>Chromadorea</taxon>
        <taxon>Rhabditida</taxon>
        <taxon>Spirurina</taxon>
        <taxon>Oxyuridomorpha</taxon>
        <taxon>Oxyuroidea</taxon>
        <taxon>Oxyuridae</taxon>
        <taxon>Syphacia</taxon>
    </lineage>
</organism>
<proteinExistence type="predicted"/>
<dbReference type="PANTHER" id="PTHR42951:SF4">
    <property type="entry name" value="ACYL-COENZYME A THIOESTERASE MBLAC2"/>
    <property type="match status" value="1"/>
</dbReference>